<dbReference type="Proteomes" id="UP000316639">
    <property type="component" value="Unassembled WGS sequence"/>
</dbReference>
<feature type="transmembrane region" description="Helical" evidence="2">
    <location>
        <begin position="43"/>
        <end position="64"/>
    </location>
</feature>
<feature type="compositionally biased region" description="Low complexity" evidence="1">
    <location>
        <begin position="473"/>
        <end position="484"/>
    </location>
</feature>
<dbReference type="PANTHER" id="PTHR40765:SF2">
    <property type="entry name" value="ESX-2 SECRETION SYSTEM ATPASE ECCB2"/>
    <property type="match status" value="1"/>
</dbReference>
<dbReference type="EMBL" id="VOBR01000022">
    <property type="protein sequence ID" value="TWP48169.1"/>
    <property type="molecule type" value="Genomic_DNA"/>
</dbReference>
<dbReference type="RefSeq" id="WP_146356843.1">
    <property type="nucleotide sequence ID" value="NZ_VOBR01000022.1"/>
</dbReference>
<feature type="region of interest" description="Disordered" evidence="1">
    <location>
        <begin position="473"/>
        <end position="496"/>
    </location>
</feature>
<dbReference type="PANTHER" id="PTHR40765">
    <property type="entry name" value="ESX-2 SECRETION SYSTEM ATPASE ECCB2"/>
    <property type="match status" value="1"/>
</dbReference>
<dbReference type="NCBIfam" id="TIGR03919">
    <property type="entry name" value="T7SS_EccB"/>
    <property type="match status" value="1"/>
</dbReference>
<name>A0A563EM99_9PSEU</name>
<dbReference type="OrthoDB" id="3847604at2"/>
<dbReference type="GO" id="GO:0005576">
    <property type="term" value="C:extracellular region"/>
    <property type="evidence" value="ECO:0007669"/>
    <property type="project" value="TreeGrafter"/>
</dbReference>
<dbReference type="InterPro" id="IPR044857">
    <property type="entry name" value="T7SS_EccB_R1"/>
</dbReference>
<evidence type="ECO:0000313" key="3">
    <source>
        <dbReference type="EMBL" id="TWP48169.1"/>
    </source>
</evidence>
<evidence type="ECO:0000313" key="4">
    <source>
        <dbReference type="Proteomes" id="UP000316639"/>
    </source>
</evidence>
<dbReference type="Pfam" id="PF05108">
    <property type="entry name" value="T7SS_ESX1_EccB"/>
    <property type="match status" value="1"/>
</dbReference>
<organism evidence="3 4">
    <name type="scientific">Lentzea tibetensis</name>
    <dbReference type="NCBI Taxonomy" id="2591470"/>
    <lineage>
        <taxon>Bacteria</taxon>
        <taxon>Bacillati</taxon>
        <taxon>Actinomycetota</taxon>
        <taxon>Actinomycetes</taxon>
        <taxon>Pseudonocardiales</taxon>
        <taxon>Pseudonocardiaceae</taxon>
        <taxon>Lentzea</taxon>
    </lineage>
</organism>
<dbReference type="AlphaFoldDB" id="A0A563EM99"/>
<sequence>MRVTSTSDTQVQGYRFMVERIESALIQRDPLVRTEVLARHRRATFAGLLVAIVGLTAGLVIGLARPAASLPGVGIVISKQTGAVYLVADGELTPTFNLASARLLLARKELEGAHPRPRTQQAAQPTVVDESAFRKTSLKTGRRTGIPDAPELLPTEEQRLDAADGAWGVCEAEGRTTVLAGLDVRRPELGIPLGDDEVLLVRGPDELDQLIYRQDGKVVRARIGKGGRMLRTAWNLNGVKPKRVGSALLNMLPEVPELAVPQASEVFRTEEINGRKRYWVVAEGATHRVTEAVATLIWQRNADTLPPKSPGTTTDSLGVWRQTTHYPDMPPRPVADEDKVCVEWTKTGTNLFTGTAPALGITINATGPTGEKVDDFVMPAGRAAVVRSGRVGPIVLVTDHGITYGIPNVPTAQVLGIAEPDDRLKPNRIPEAPEALVRLLPSGPQLDISKAVCTYDNISPEPPADAAPVALPVGARGTASPPRATTRRGRAAAPRC</sequence>
<proteinExistence type="predicted"/>
<dbReference type="InterPro" id="IPR007795">
    <property type="entry name" value="T7SS_EccB"/>
</dbReference>
<keyword evidence="2" id="KW-0812">Transmembrane</keyword>
<keyword evidence="4" id="KW-1185">Reference proteome</keyword>
<evidence type="ECO:0000256" key="2">
    <source>
        <dbReference type="SAM" id="Phobius"/>
    </source>
</evidence>
<gene>
    <name evidence="3" type="primary">eccB</name>
    <name evidence="3" type="ORF">FKR81_29780</name>
</gene>
<keyword evidence="2" id="KW-0472">Membrane</keyword>
<comment type="caution">
    <text evidence="3">The sequence shown here is derived from an EMBL/GenBank/DDBJ whole genome shotgun (WGS) entry which is preliminary data.</text>
</comment>
<dbReference type="Gene3D" id="3.30.2390.20">
    <property type="entry name" value="Type VII secretion system EccB, repeat 1 domain"/>
    <property type="match status" value="1"/>
</dbReference>
<reference evidence="3 4" key="1">
    <citation type="submission" date="2019-07" db="EMBL/GenBank/DDBJ databases">
        <title>Lentzea xizangensis sp. nov., isolated from Qinghai-Tibetan Plateau Soils.</title>
        <authorList>
            <person name="Huang J."/>
        </authorList>
    </citation>
    <scope>NUCLEOTIDE SEQUENCE [LARGE SCALE GENOMIC DNA]</scope>
    <source>
        <strain evidence="3 4">FXJ1.1311</strain>
    </source>
</reference>
<accession>A0A563EM99</accession>
<keyword evidence="2" id="KW-1133">Transmembrane helix</keyword>
<evidence type="ECO:0000256" key="1">
    <source>
        <dbReference type="SAM" id="MobiDB-lite"/>
    </source>
</evidence>
<protein>
    <submittedName>
        <fullName evidence="3">Type VII secretion protein EccB</fullName>
    </submittedName>
</protein>